<dbReference type="Pfam" id="PF01757">
    <property type="entry name" value="Acyl_transf_3"/>
    <property type="match status" value="1"/>
</dbReference>
<evidence type="ECO:0000313" key="1">
    <source>
        <dbReference type="EMBL" id="RDL06450.1"/>
    </source>
</evidence>
<dbReference type="Proteomes" id="UP000254912">
    <property type="component" value="Unassembled WGS sequence"/>
</dbReference>
<reference evidence="1 2" key="1">
    <citation type="submission" date="2018-07" db="EMBL/GenBank/DDBJ databases">
        <title>Genomic Encyclopedia of Type Strains, Phase III (KMG-III): the genomes of soil and plant-associated and newly described type strains.</title>
        <authorList>
            <person name="Whitman W."/>
        </authorList>
    </citation>
    <scope>NUCLEOTIDE SEQUENCE [LARGE SCALE GENOMIC DNA]</scope>
    <source>
        <strain evidence="1 2">CECT 7031</strain>
    </source>
</reference>
<keyword evidence="2" id="KW-1185">Reference proteome</keyword>
<accession>A0A288QL67</accession>
<dbReference type="KEGG" id="wso:WSWS_00223"/>
<dbReference type="EMBL" id="QRAS01000002">
    <property type="protein sequence ID" value="RDL06450.1"/>
    <property type="molecule type" value="Genomic_DNA"/>
</dbReference>
<comment type="caution">
    <text evidence="1">The sequence shown here is derived from an EMBL/GenBank/DDBJ whole genome shotgun (WGS) entry which is preliminary data.</text>
</comment>
<gene>
    <name evidence="1" type="ORF">DFP99_0828</name>
</gene>
<evidence type="ECO:0000313" key="2">
    <source>
        <dbReference type="Proteomes" id="UP000254912"/>
    </source>
</evidence>
<name>A0A288QL67_9LACO</name>
<dbReference type="RefSeq" id="WP_070229539.1">
    <property type="nucleotide sequence ID" value="NZ_BJYO01000003.1"/>
</dbReference>
<dbReference type="InterPro" id="IPR002656">
    <property type="entry name" value="Acyl_transf_3_dom"/>
</dbReference>
<dbReference type="GeneID" id="94545435"/>
<protein>
    <submittedName>
        <fullName evidence="1">Surface polysaccharide O-acyltransferase-like enzyme</fullName>
    </submittedName>
</protein>
<keyword evidence="1" id="KW-0808">Transferase</keyword>
<proteinExistence type="predicted"/>
<sequence>MKRNYGIDVARVLAMFMVVVIHNLNQGGVLKNTISTLGFLSSYELFNISIVAVNLFALITGYLYFGKGSKLKRVVGLYFEVWALSVLALVLYMGFIGIPSKLDILKSFFPLSGGVFWYFNAYVGFVIIEPLLRRGIKVISKNTLLKICLVLLVFSGTVGFTDTKVLQIGYSTEWIIILFITGILIREYSLEISKIKSNILVFVVILASLSSLAAEFILKSHAIRFAAYTSPLVIVESLALFILISRIKVDNVVIQKILRFVSPLSFGVYILDTSVVFYGYFLKDLFKNITIDHYPILTLVIVLLCSLLFFTIFILINFVRAKIFEFLGINKLINKISEFLEMTMSKMNL</sequence>
<dbReference type="AlphaFoldDB" id="A0A288QL67"/>
<organism evidence="1 2">
    <name type="scientific">Weissella soli</name>
    <dbReference type="NCBI Taxonomy" id="155866"/>
    <lineage>
        <taxon>Bacteria</taxon>
        <taxon>Bacillati</taxon>
        <taxon>Bacillota</taxon>
        <taxon>Bacilli</taxon>
        <taxon>Lactobacillales</taxon>
        <taxon>Lactobacillaceae</taxon>
        <taxon>Weissella</taxon>
    </lineage>
</organism>
<keyword evidence="1" id="KW-0012">Acyltransferase</keyword>
<dbReference type="GO" id="GO:0016747">
    <property type="term" value="F:acyltransferase activity, transferring groups other than amino-acyl groups"/>
    <property type="evidence" value="ECO:0007669"/>
    <property type="project" value="InterPro"/>
</dbReference>